<gene>
    <name evidence="1" type="ORF">LOY88_000821</name>
</gene>
<sequence length="1145" mass="127537">MHGVRKDGVLDNSVRNLDQHTVHLTPGPFNVRQSQETKAGFGLSAGKKESGPVGAADTMQLADEKRLLGNYRADPNAVKINTPGTSTITKPKSISALKSLSTFKPTNTLGHRAKKPATISPFFVSKPGIEISVNESGGSPRKKRKTENAAVIELDDEETIIPNSASSTNPTSIISKSLLRNSPNSRVKSRGLPSLSEYWETKDTQCGPCSTEDKKASSSCSSNQLECFDPEAFMKSAKQERVDRAAAQSSNQNCQKMDSVISAVEIPVYRSSENRTRDTRNQKASDGHKLIRQDSPDELQGDRTQGDFWKTRTVSPSDIQPTQFSSTSRTQTRLRNRDTEDAKFPLTVFHSGVSAINEPSQLVVDKSGFTLRVKATKNRLSSNTYDIKKVIKILHDDRSSLSKIRLKFSKSSTSSDTADMIFANGEDRETFCGLLQRLVPGVKKNLKESSWMDRAFASERSARPSSHLKRPSPKEIVNDYVFFPGPSKIKRSKLSDRLLNESADSSKEMTIPIRAQRAFNSASLGTPAESFSNPCHAHPQASELHGGIPIPVRIYQKTTPNTHMTRSSARQKRVSIESDEEILSEIPIGLKTEKRWTKPLIYPKTGKKRAEVEAHDLTRLGDGEFLNDNLISFYIRFLEHHLERKRVEVLQRTYFFNTFFYASLKNTPKGKKGINYQGVEKWTRAIDIFSCDYVVIPINENAHWYMAIICNLPTLFEANSNSTHVKDRGTTVDGQSENESFEGPEHGYNNGRLAKGKDETFTHSFSSLVSSGKSVECSSPIGHGDISKQSIDAGKDDWPEEDENQIAVQCSLQHKTSAPSTPRRQSKLEDSQEKSSTLRLKKKRHKSRPSLPKLEPKQPVIITFDSLGCSRSPTIKILREYLEEEAKSKRGITIDSKTIKGMTAQQIPLQPNYSDCGLYLLAYLENFVQDPDTFVTKLLQREMHATADWPNLKSGVLRRRLYAFLNKLYDEEEEQQNGSMLVDTEPLNILLVDAEVESPKEQQMHIESQPEPSALAAEFGQSKDSSEKSPLEKNINPRASSDCGTSDGAPGCCSRLPTPIPGTPPMPDKVSPPHPTSPAVLAPGERVYSTDPFIDELEELVYESQAPRELRKLDIVEVPETPPSVERTLQADQINDGYIPRSPIL</sequence>
<comment type="caution">
    <text evidence="1">The sequence shown here is derived from an EMBL/GenBank/DDBJ whole genome shotgun (WGS) entry which is preliminary data.</text>
</comment>
<dbReference type="EMBL" id="JALBCA010000008">
    <property type="protein sequence ID" value="KAI2392165.1"/>
    <property type="molecule type" value="Genomic_DNA"/>
</dbReference>
<protein>
    <submittedName>
        <fullName evidence="1">Uncharacterized protein</fullName>
    </submittedName>
</protein>
<organism evidence="1">
    <name type="scientific">Ophidiomyces ophidiicola</name>
    <dbReference type="NCBI Taxonomy" id="1387563"/>
    <lineage>
        <taxon>Eukaryota</taxon>
        <taxon>Fungi</taxon>
        <taxon>Dikarya</taxon>
        <taxon>Ascomycota</taxon>
        <taxon>Pezizomycotina</taxon>
        <taxon>Eurotiomycetes</taxon>
        <taxon>Eurotiomycetidae</taxon>
        <taxon>Onygenales</taxon>
        <taxon>Onygenaceae</taxon>
        <taxon>Ophidiomyces</taxon>
    </lineage>
</organism>
<evidence type="ECO:0000313" key="1">
    <source>
        <dbReference type="EMBL" id="KAI2392165.1"/>
    </source>
</evidence>
<proteinExistence type="predicted"/>
<name>A0ACB8V5W9_9EURO</name>
<reference evidence="1" key="1">
    <citation type="journal article" date="2022" name="bioRxiv">
        <title>Population genetic analysis of Ophidiomyces ophidiicola, the causative agent of snake fungal disease, indicates recent introductions to the USA.</title>
        <authorList>
            <person name="Ladner J.T."/>
            <person name="Palmer J.M."/>
            <person name="Ettinger C.L."/>
            <person name="Stajich J.E."/>
            <person name="Farrell T.M."/>
            <person name="Glorioso B.M."/>
            <person name="Lawson B."/>
            <person name="Price S.J."/>
            <person name="Stengle A.G."/>
            <person name="Grear D.A."/>
            <person name="Lorch J.M."/>
        </authorList>
    </citation>
    <scope>NUCLEOTIDE SEQUENCE</scope>
    <source>
        <strain evidence="1">NWHC 24266-5</strain>
    </source>
</reference>
<accession>A0ACB8V5W9</accession>